<dbReference type="AlphaFoldDB" id="A0A926UUN3"/>
<evidence type="ECO:0000313" key="2">
    <source>
        <dbReference type="Proteomes" id="UP000631421"/>
    </source>
</evidence>
<proteinExistence type="predicted"/>
<reference evidence="1" key="1">
    <citation type="journal article" date="2015" name="ISME J.">
        <title>Draft Genome Sequence of Streptomyces incarnatus NRRL8089, which Produces the Nucleoside Antibiotic Sinefungin.</title>
        <authorList>
            <person name="Oshima K."/>
            <person name="Hattori M."/>
            <person name="Shimizu H."/>
            <person name="Fukuda K."/>
            <person name="Nemoto M."/>
            <person name="Inagaki K."/>
            <person name="Tamura T."/>
        </authorList>
    </citation>
    <scope>NUCLEOTIDE SEQUENCE</scope>
    <source>
        <strain evidence="1">FACHB-1277</strain>
    </source>
</reference>
<evidence type="ECO:0000313" key="1">
    <source>
        <dbReference type="EMBL" id="MBD2151487.1"/>
    </source>
</evidence>
<accession>A0A926UUN3</accession>
<gene>
    <name evidence="1" type="ORF">H6F44_15355</name>
</gene>
<dbReference type="Proteomes" id="UP000631421">
    <property type="component" value="Unassembled WGS sequence"/>
</dbReference>
<organism evidence="1 2">
    <name type="scientific">Pseudanabaena cinerea FACHB-1277</name>
    <dbReference type="NCBI Taxonomy" id="2949581"/>
    <lineage>
        <taxon>Bacteria</taxon>
        <taxon>Bacillati</taxon>
        <taxon>Cyanobacteriota</taxon>
        <taxon>Cyanophyceae</taxon>
        <taxon>Pseudanabaenales</taxon>
        <taxon>Pseudanabaenaceae</taxon>
        <taxon>Pseudanabaena</taxon>
        <taxon>Pseudanabaena cinerea</taxon>
    </lineage>
</organism>
<dbReference type="RefSeq" id="WP_190351907.1">
    <property type="nucleotide sequence ID" value="NZ_JACJPY010000055.1"/>
</dbReference>
<dbReference type="Pfam" id="PF14022">
    <property type="entry name" value="DUF4238"/>
    <property type="match status" value="1"/>
</dbReference>
<dbReference type="EMBL" id="JACJPY010000055">
    <property type="protein sequence ID" value="MBD2151487.1"/>
    <property type="molecule type" value="Genomic_DNA"/>
</dbReference>
<sequence>MSDSKKQANEKMTRNQHYVPQCLLKHFGWKANKGIWKINVFDVARSKVRYNQAVKEVFSQNYFYDKDNSIENFIDTKIEFPASIIIDKIVSGNFEMVNEDPLTLLRFISSLLSRTVEAREELLSFFNSHIESIVRQLLGLNGFDPEEASNGRFEIYDLSQVASFSTIQGSVNAIIFRDLDFHFVVNETELEFYISDHSVFTYNWLYRNLEHPAITSIAARGFQAFLPLSPTLTLCLYDPKVYKYGQKNLVTYISNVIDINILNSFQMMNVNSIIGFHARENENNLRYLYDQNKHISIRTFESKFVNITESLNSQKEESIKSRHLVFAKQTKLRHMPSFVKIKRKSNVYASSFQERDPELVEKVQMIFKQQINKMIKI</sequence>
<comment type="caution">
    <text evidence="1">The sequence shown here is derived from an EMBL/GenBank/DDBJ whole genome shotgun (WGS) entry which is preliminary data.</text>
</comment>
<name>A0A926UUN3_9CYAN</name>
<reference evidence="1" key="2">
    <citation type="submission" date="2020-08" db="EMBL/GenBank/DDBJ databases">
        <authorList>
            <person name="Chen M."/>
            <person name="Teng W."/>
            <person name="Zhao L."/>
            <person name="Hu C."/>
            <person name="Zhou Y."/>
            <person name="Han B."/>
            <person name="Song L."/>
            <person name="Shu W."/>
        </authorList>
    </citation>
    <scope>NUCLEOTIDE SEQUENCE</scope>
    <source>
        <strain evidence="1">FACHB-1277</strain>
    </source>
</reference>
<dbReference type="InterPro" id="IPR025332">
    <property type="entry name" value="DUF4238"/>
</dbReference>
<protein>
    <submittedName>
        <fullName evidence="1">DUF4238 domain-containing protein</fullName>
    </submittedName>
</protein>
<keyword evidence="2" id="KW-1185">Reference proteome</keyword>